<dbReference type="EMBL" id="OY288114">
    <property type="protein sequence ID" value="CAJ0856758.1"/>
    <property type="molecule type" value="Genomic_DNA"/>
</dbReference>
<dbReference type="GO" id="GO:0016740">
    <property type="term" value="F:transferase activity"/>
    <property type="evidence" value="ECO:0007669"/>
    <property type="project" value="UniProtKB-KW"/>
</dbReference>
<dbReference type="Gene3D" id="1.10.101.10">
    <property type="entry name" value="PGBD-like superfamily/PGBD"/>
    <property type="match status" value="1"/>
</dbReference>
<dbReference type="Pfam" id="PF01471">
    <property type="entry name" value="PG_binding_1"/>
    <property type="match status" value="1"/>
</dbReference>
<dbReference type="InterPro" id="IPR036366">
    <property type="entry name" value="PGBDSf"/>
</dbReference>
<feature type="region of interest" description="Disordered" evidence="6">
    <location>
        <begin position="26"/>
        <end position="56"/>
    </location>
</feature>
<sequence>MKPQSGIPATVFRLLAAAAFAMTLTPARAQTADDQPPPPRETEQPAEKKIAPSYGPQTLRATQEAAQRYADIAASGGWPHVAKSGPETHGKPVVELRRRLAIEGYLPRDPSDDPQWDADLTDALKRFQANMGLEQTGELSRETLRELNVPAAARARALAATASRLAKTRFRFGDRYVSVNIPASSVEAVENDEALGRYDAIVGGKRHHSPQITAKIVSVDVNPTWTVPASIIRKELMPKLKRNPHALAQQHIRVLDGRGHEIDPSKLRKFSAGRAASFTFRQDPGPKNSLGSLRLDMPNKDAVYMHDTPQKNLFDRDYRFLSHGCVRVEGVYDLAAWLLDQNERGWNEGSLRDEVAEGRTEKIKLLRPTPVAWVYMTGWAMEGGPAHFRRDVYNLDKGAKLPPHRREGGFASR</sequence>
<dbReference type="CDD" id="cd16913">
    <property type="entry name" value="YkuD_like"/>
    <property type="match status" value="1"/>
</dbReference>
<comment type="pathway">
    <text evidence="1">Cell wall biogenesis; peptidoglycan biosynthesis.</text>
</comment>
<accession>A0AA48LXU8</accession>
<gene>
    <name evidence="8" type="primary">ycbB</name>
    <name evidence="8" type="ORF">AMST5_00953</name>
</gene>
<dbReference type="GO" id="GO:0071555">
    <property type="term" value="P:cell wall organization"/>
    <property type="evidence" value="ECO:0007669"/>
    <property type="project" value="UniProtKB-KW"/>
</dbReference>
<dbReference type="Gene3D" id="2.40.440.10">
    <property type="entry name" value="L,D-transpeptidase catalytic domain-like"/>
    <property type="match status" value="1"/>
</dbReference>
<evidence type="ECO:0000256" key="2">
    <source>
        <dbReference type="ARBA" id="ARBA00022679"/>
    </source>
</evidence>
<dbReference type="PROSITE" id="PS52029">
    <property type="entry name" value="LD_TPASE"/>
    <property type="match status" value="1"/>
</dbReference>
<evidence type="ECO:0000256" key="3">
    <source>
        <dbReference type="ARBA" id="ARBA00022960"/>
    </source>
</evidence>
<dbReference type="GO" id="GO:0008360">
    <property type="term" value="P:regulation of cell shape"/>
    <property type="evidence" value="ECO:0007669"/>
    <property type="project" value="UniProtKB-KW"/>
</dbReference>
<keyword evidence="4" id="KW-0573">Peptidoglycan synthesis</keyword>
<dbReference type="GO" id="GO:0009252">
    <property type="term" value="P:peptidoglycan biosynthetic process"/>
    <property type="evidence" value="ECO:0007669"/>
    <property type="project" value="UniProtKB-KW"/>
</dbReference>
<dbReference type="InterPro" id="IPR036365">
    <property type="entry name" value="PGBD-like_sf"/>
</dbReference>
<dbReference type="Pfam" id="PF03734">
    <property type="entry name" value="YkuD"/>
    <property type="match status" value="1"/>
</dbReference>
<dbReference type="SUPFAM" id="SSF47090">
    <property type="entry name" value="PGBD-like"/>
    <property type="match status" value="1"/>
</dbReference>
<dbReference type="InterPro" id="IPR002477">
    <property type="entry name" value="Peptidoglycan-bd-like"/>
</dbReference>
<evidence type="ECO:0000256" key="5">
    <source>
        <dbReference type="ARBA" id="ARBA00023316"/>
    </source>
</evidence>
<reference evidence="8" key="1">
    <citation type="submission" date="2023-07" db="EMBL/GenBank/DDBJ databases">
        <authorList>
            <person name="Pelsma A.J. K."/>
        </authorList>
    </citation>
    <scope>NUCLEOTIDE SEQUENCE</scope>
</reference>
<dbReference type="SUPFAM" id="SSF141523">
    <property type="entry name" value="L,D-transpeptidase catalytic domain-like"/>
    <property type="match status" value="1"/>
</dbReference>
<evidence type="ECO:0000259" key="7">
    <source>
        <dbReference type="PROSITE" id="PS52029"/>
    </source>
</evidence>
<keyword evidence="5" id="KW-0961">Cell wall biogenesis/degradation</keyword>
<dbReference type="InterPro" id="IPR038063">
    <property type="entry name" value="Transpep_catalytic_dom"/>
</dbReference>
<name>A0AA48LXU8_9ZZZZ</name>
<evidence type="ECO:0000256" key="6">
    <source>
        <dbReference type="SAM" id="MobiDB-lite"/>
    </source>
</evidence>
<dbReference type="PANTHER" id="PTHR41533">
    <property type="entry name" value="L,D-TRANSPEPTIDASE HI_1667-RELATED"/>
    <property type="match status" value="1"/>
</dbReference>
<proteinExistence type="predicted"/>
<feature type="compositionally biased region" description="Basic and acidic residues" evidence="6">
    <location>
        <begin position="40"/>
        <end position="50"/>
    </location>
</feature>
<dbReference type="InterPro" id="IPR052905">
    <property type="entry name" value="LD-transpeptidase_YkuD-like"/>
</dbReference>
<dbReference type="AlphaFoldDB" id="A0AA48LXU8"/>
<protein>
    <submittedName>
        <fullName evidence="8">L,D-transpeptidase YcbB</fullName>
    </submittedName>
</protein>
<evidence type="ECO:0000313" key="8">
    <source>
        <dbReference type="EMBL" id="CAJ0856758.1"/>
    </source>
</evidence>
<keyword evidence="3" id="KW-0133">Cell shape</keyword>
<dbReference type="PANTHER" id="PTHR41533:SF1">
    <property type="entry name" value="L,D-TRANSPEPTIDASE YCBB-RELATED"/>
    <property type="match status" value="1"/>
</dbReference>
<evidence type="ECO:0000256" key="4">
    <source>
        <dbReference type="ARBA" id="ARBA00022984"/>
    </source>
</evidence>
<keyword evidence="2" id="KW-0808">Transferase</keyword>
<feature type="domain" description="L,D-TPase catalytic" evidence="7">
    <location>
        <begin position="175"/>
        <end position="355"/>
    </location>
</feature>
<evidence type="ECO:0000256" key="1">
    <source>
        <dbReference type="ARBA" id="ARBA00004752"/>
    </source>
</evidence>
<organism evidence="8">
    <name type="scientific">freshwater sediment metagenome</name>
    <dbReference type="NCBI Taxonomy" id="556182"/>
    <lineage>
        <taxon>unclassified sequences</taxon>
        <taxon>metagenomes</taxon>
        <taxon>ecological metagenomes</taxon>
    </lineage>
</organism>
<dbReference type="InterPro" id="IPR005490">
    <property type="entry name" value="LD_TPept_cat_dom"/>
</dbReference>